<accession>A0A1G8M6F9</accession>
<reference evidence="3 4" key="1">
    <citation type="submission" date="2016-10" db="EMBL/GenBank/DDBJ databases">
        <authorList>
            <person name="de Groot N.N."/>
        </authorList>
    </citation>
    <scope>NUCLEOTIDE SEQUENCE [LARGE SCALE GENOMIC DNA]</scope>
    <source>
        <strain evidence="3 4">CGMCC 1.5058</strain>
    </source>
</reference>
<keyword evidence="1" id="KW-0175">Coiled coil</keyword>
<evidence type="ECO:0000256" key="2">
    <source>
        <dbReference type="SAM" id="Phobius"/>
    </source>
</evidence>
<evidence type="ECO:0000313" key="4">
    <source>
        <dbReference type="Proteomes" id="UP000183255"/>
    </source>
</evidence>
<dbReference type="Pfam" id="PF04977">
    <property type="entry name" value="DivIC"/>
    <property type="match status" value="1"/>
</dbReference>
<protein>
    <submittedName>
        <fullName evidence="3">Septum formation initiator</fullName>
    </submittedName>
</protein>
<sequence length="91" mass="10447">MRWGKFLIRLLLILFVGIISLTVYKQQVMMAHIRENMKEESIKLEKVMEENEKLANLVDSIGTEDYTIRSARTRLGLLRPGEVPVIDSSGN</sequence>
<proteinExistence type="predicted"/>
<feature type="coiled-coil region" evidence="1">
    <location>
        <begin position="30"/>
        <end position="57"/>
    </location>
</feature>
<keyword evidence="2" id="KW-1133">Transmembrane helix</keyword>
<gene>
    <name evidence="3" type="ORF">SAMN05421804_103295</name>
</gene>
<keyword evidence="2" id="KW-0812">Transmembrane</keyword>
<evidence type="ECO:0000256" key="1">
    <source>
        <dbReference type="SAM" id="Coils"/>
    </source>
</evidence>
<keyword evidence="2" id="KW-0472">Membrane</keyword>
<dbReference type="Proteomes" id="UP000183255">
    <property type="component" value="Unassembled WGS sequence"/>
</dbReference>
<feature type="transmembrane region" description="Helical" evidence="2">
    <location>
        <begin position="6"/>
        <end position="24"/>
    </location>
</feature>
<dbReference type="RefSeq" id="WP_031574873.1">
    <property type="nucleotide sequence ID" value="NZ_DAMANS010000051.1"/>
</dbReference>
<organism evidence="3 4">
    <name type="scientific">Proteiniclasticum ruminis</name>
    <dbReference type="NCBI Taxonomy" id="398199"/>
    <lineage>
        <taxon>Bacteria</taxon>
        <taxon>Bacillati</taxon>
        <taxon>Bacillota</taxon>
        <taxon>Clostridia</taxon>
        <taxon>Eubacteriales</taxon>
        <taxon>Clostridiaceae</taxon>
        <taxon>Proteiniclasticum</taxon>
    </lineage>
</organism>
<evidence type="ECO:0000313" key="3">
    <source>
        <dbReference type="EMBL" id="SDI63532.1"/>
    </source>
</evidence>
<dbReference type="AlphaFoldDB" id="A0A1G8M6F9"/>
<dbReference type="InterPro" id="IPR007060">
    <property type="entry name" value="FtsL/DivIC"/>
</dbReference>
<dbReference type="EMBL" id="FNDZ01000003">
    <property type="protein sequence ID" value="SDI63532.1"/>
    <property type="molecule type" value="Genomic_DNA"/>
</dbReference>
<name>A0A1G8M6F9_9CLOT</name>